<evidence type="ECO:0000313" key="2">
    <source>
        <dbReference type="EMBL" id="OGC44197.1"/>
    </source>
</evidence>
<keyword evidence="1" id="KW-0472">Membrane</keyword>
<sequence>FDPTRDIVCLSTASQNSSVADIAITAHEFGHVDQKFSNSPLFKLRNGLVPIVNIGSRLGYILIILGFILSIVQISEIGLILFATTTLFALVTLPIEIDATKRGLAFIKKYKLIQEGNISGAKSVLNAAATTYIASLLTSLLNLIYWIIRVRGRD</sequence>
<dbReference type="PANTHER" id="PTHR36434">
    <property type="entry name" value="MEMBRANE PROTEASE YUGP-RELATED"/>
    <property type="match status" value="1"/>
</dbReference>
<dbReference type="InterPro" id="IPR007395">
    <property type="entry name" value="Zn_peptidase_2"/>
</dbReference>
<reference evidence="2 3" key="1">
    <citation type="journal article" date="2016" name="Nat. Commun.">
        <title>Thousands of microbial genomes shed light on interconnected biogeochemical processes in an aquifer system.</title>
        <authorList>
            <person name="Anantharaman K."/>
            <person name="Brown C.T."/>
            <person name="Hug L.A."/>
            <person name="Sharon I."/>
            <person name="Castelle C.J."/>
            <person name="Probst A.J."/>
            <person name="Thomas B.C."/>
            <person name="Singh A."/>
            <person name="Wilkins M.J."/>
            <person name="Karaoz U."/>
            <person name="Brodie E.L."/>
            <person name="Williams K.H."/>
            <person name="Hubbard S.S."/>
            <person name="Banfield J.F."/>
        </authorList>
    </citation>
    <scope>NUCLEOTIDE SEQUENCE [LARGE SCALE GENOMIC DNA]</scope>
</reference>
<feature type="transmembrane region" description="Helical" evidence="1">
    <location>
        <begin position="48"/>
        <end position="72"/>
    </location>
</feature>
<keyword evidence="1" id="KW-1133">Transmembrane helix</keyword>
<feature type="non-terminal residue" evidence="2">
    <location>
        <position position="1"/>
    </location>
</feature>
<protein>
    <recommendedName>
        <fullName evidence="4">Peptidase</fullName>
    </recommendedName>
</protein>
<feature type="transmembrane region" description="Helical" evidence="1">
    <location>
        <begin position="129"/>
        <end position="148"/>
    </location>
</feature>
<comment type="caution">
    <text evidence="2">The sequence shown here is derived from an EMBL/GenBank/DDBJ whole genome shotgun (WGS) entry which is preliminary data.</text>
</comment>
<organism evidence="2 3">
    <name type="scientific">candidate division WS6 bacterium RIFOXYC1_FULL_33_10</name>
    <dbReference type="NCBI Taxonomy" id="1802606"/>
    <lineage>
        <taxon>Bacteria</taxon>
        <taxon>Candidatus Dojkabacteria</taxon>
    </lineage>
</organism>
<name>A0A1F4UH01_9BACT</name>
<dbReference type="Pfam" id="PF04298">
    <property type="entry name" value="Zn_peptidase_2"/>
    <property type="match status" value="1"/>
</dbReference>
<dbReference type="AlphaFoldDB" id="A0A1F4UH01"/>
<dbReference type="PANTHER" id="PTHR36434:SF1">
    <property type="entry name" value="MEMBRANE PROTEASE YUGP-RELATED"/>
    <property type="match status" value="1"/>
</dbReference>
<evidence type="ECO:0000256" key="1">
    <source>
        <dbReference type="SAM" id="Phobius"/>
    </source>
</evidence>
<evidence type="ECO:0008006" key="4">
    <source>
        <dbReference type="Google" id="ProtNLM"/>
    </source>
</evidence>
<keyword evidence="1" id="KW-0812">Transmembrane</keyword>
<accession>A0A1F4UH01</accession>
<feature type="transmembrane region" description="Helical" evidence="1">
    <location>
        <begin position="79"/>
        <end position="97"/>
    </location>
</feature>
<evidence type="ECO:0000313" key="3">
    <source>
        <dbReference type="Proteomes" id="UP000178631"/>
    </source>
</evidence>
<dbReference type="Proteomes" id="UP000178631">
    <property type="component" value="Unassembled WGS sequence"/>
</dbReference>
<dbReference type="EMBL" id="MEUP01000152">
    <property type="protein sequence ID" value="OGC44197.1"/>
    <property type="molecule type" value="Genomic_DNA"/>
</dbReference>
<proteinExistence type="predicted"/>
<gene>
    <name evidence="2" type="ORF">A3J98_02890</name>
</gene>